<dbReference type="InterPro" id="IPR006076">
    <property type="entry name" value="FAD-dep_OxRdtase"/>
</dbReference>
<reference evidence="5" key="1">
    <citation type="journal article" date="2019" name="Int. J. Syst. Evol. Microbiol.">
        <title>The Global Catalogue of Microorganisms (GCM) 10K type strain sequencing project: providing services to taxonomists for standard genome sequencing and annotation.</title>
        <authorList>
            <consortium name="The Broad Institute Genomics Platform"/>
            <consortium name="The Broad Institute Genome Sequencing Center for Infectious Disease"/>
            <person name="Wu L."/>
            <person name="Ma J."/>
        </authorList>
    </citation>
    <scope>NUCLEOTIDE SEQUENCE [LARGE SCALE GENOMIC DNA]</scope>
    <source>
        <strain evidence="5">CGMCC 1.12192</strain>
    </source>
</reference>
<dbReference type="SUPFAM" id="SSF51905">
    <property type="entry name" value="FAD/NAD(P)-binding domain"/>
    <property type="match status" value="1"/>
</dbReference>
<dbReference type="InterPro" id="IPR036188">
    <property type="entry name" value="FAD/NAD-bd_sf"/>
</dbReference>
<proteinExistence type="predicted"/>
<feature type="region of interest" description="Disordered" evidence="2">
    <location>
        <begin position="1"/>
        <end position="21"/>
    </location>
</feature>
<dbReference type="EC" id="1.-.-.-" evidence="4"/>
<dbReference type="Proteomes" id="UP001595960">
    <property type="component" value="Unassembled WGS sequence"/>
</dbReference>
<accession>A0ABV9R731</accession>
<evidence type="ECO:0000256" key="2">
    <source>
        <dbReference type="SAM" id="MobiDB-lite"/>
    </source>
</evidence>
<protein>
    <submittedName>
        <fullName evidence="4">NAD(P)/FAD-dependent oxidoreductase</fullName>
        <ecNumber evidence="4">1.-.-.-</ecNumber>
    </submittedName>
</protein>
<evidence type="ECO:0000313" key="4">
    <source>
        <dbReference type="EMBL" id="MFC4829359.1"/>
    </source>
</evidence>
<evidence type="ECO:0000256" key="1">
    <source>
        <dbReference type="ARBA" id="ARBA00023002"/>
    </source>
</evidence>
<keyword evidence="5" id="KW-1185">Reference proteome</keyword>
<evidence type="ECO:0000313" key="5">
    <source>
        <dbReference type="Proteomes" id="UP001595960"/>
    </source>
</evidence>
<comment type="caution">
    <text evidence="4">The sequence shown here is derived from an EMBL/GenBank/DDBJ whole genome shotgun (WGS) entry which is preliminary data.</text>
</comment>
<keyword evidence="1 4" id="KW-0560">Oxidoreductase</keyword>
<dbReference type="EMBL" id="JBHSJC010000001">
    <property type="protein sequence ID" value="MFC4829359.1"/>
    <property type="molecule type" value="Genomic_DNA"/>
</dbReference>
<dbReference type="Gene3D" id="3.30.9.10">
    <property type="entry name" value="D-Amino Acid Oxidase, subunit A, domain 2"/>
    <property type="match status" value="1"/>
</dbReference>
<dbReference type="Gene3D" id="3.50.50.60">
    <property type="entry name" value="FAD/NAD(P)-binding domain"/>
    <property type="match status" value="1"/>
</dbReference>
<evidence type="ECO:0000259" key="3">
    <source>
        <dbReference type="Pfam" id="PF01266"/>
    </source>
</evidence>
<feature type="domain" description="FAD dependent oxidoreductase" evidence="3">
    <location>
        <begin position="44"/>
        <end position="372"/>
    </location>
</feature>
<feature type="compositionally biased region" description="Basic residues" evidence="2">
    <location>
        <begin position="9"/>
        <end position="21"/>
    </location>
</feature>
<name>A0ABV9R731_9MICO</name>
<sequence length="445" mass="48184">MGAADLSRRRCGAHRVRRRPVRGRRVRARGARRAGDRAVRRVRAAVLGAGIMGSSVAIHLARRGVEVTIIDREPAPMAAASRWNEGKIHLGYIYGADPTLATAQHLLTGGLQFAERLRELVEEDLDGHATTEDDIYLVHRDSVVGPDLLRARFEAVSGLVREHPDAARYLVDVSDARATAIPPSELAELTGPEIVAGYRVPERSVETRWVADRLTAVLASQAGVTQRLGTTVVGVERRGDAVDAWRVNTADGAHEDVDVVVNALWSGRLPIDVTAGLTPQRPWTHRYRLCLFVRTRTVQEMPSALVAVGPFGDVKNYNGRDFYLSWYPVGLVAQSDGLELATPPTPTGAGAEAFAARVRAALEPIMPGVGAVLDDAESVVVHGGFVFARGAGALDDPRSGLHRRDRYGVERLGTYFSVDTGKYSTAPWLARELAEEIAGPAGRAR</sequence>
<dbReference type="PANTHER" id="PTHR13847:SF289">
    <property type="entry name" value="GLYCINE OXIDASE"/>
    <property type="match status" value="1"/>
</dbReference>
<organism evidence="4 5">
    <name type="scientific">Agromyces aurantiacus</name>
    <dbReference type="NCBI Taxonomy" id="165814"/>
    <lineage>
        <taxon>Bacteria</taxon>
        <taxon>Bacillati</taxon>
        <taxon>Actinomycetota</taxon>
        <taxon>Actinomycetes</taxon>
        <taxon>Micrococcales</taxon>
        <taxon>Microbacteriaceae</taxon>
        <taxon>Agromyces</taxon>
    </lineage>
</organism>
<dbReference type="GO" id="GO:0016491">
    <property type="term" value="F:oxidoreductase activity"/>
    <property type="evidence" value="ECO:0007669"/>
    <property type="project" value="UniProtKB-KW"/>
</dbReference>
<dbReference type="RefSeq" id="WP_307834953.1">
    <property type="nucleotide sequence ID" value="NZ_JAFBBW010000001.1"/>
</dbReference>
<dbReference type="PANTHER" id="PTHR13847">
    <property type="entry name" value="SARCOSINE DEHYDROGENASE-RELATED"/>
    <property type="match status" value="1"/>
</dbReference>
<gene>
    <name evidence="4" type="ORF">ACFPER_11200</name>
</gene>
<dbReference type="Pfam" id="PF01266">
    <property type="entry name" value="DAO"/>
    <property type="match status" value="1"/>
</dbReference>